<evidence type="ECO:0000259" key="4">
    <source>
        <dbReference type="Pfam" id="PF08669"/>
    </source>
</evidence>
<sequence length="891" mass="99801">MNFKLIGGNLIQQLHFNRFISSTLILNDGLQAISSAHATKNNALPAHARVVICGAGVVGTSLSYHLVQKGWTDIIVLDQGSVGGGTSWQGPGLVGQFRSSHERAIVTESALLYKSLQEDGHEIGWHQCGSLNIAQTKDRWISLKRFFNQVRADGIECQLLTPSEILTVHPFLKVDDLQGGVYLSGDGIVDSHLLCITLANLAKEGGARFVENCKVQKILTSSGKVASVNTNLGIIKCDYFVSCSGLWSHELGLNSQPVVRVPVHAALHTYLTTKPLAGGLLSPTLPFVQDYDGRVYAREHNEGLLAGGFEIEGKPVFHTRSPEKLEFQLLPDDWNRFKPLYENLLLRFPVLKELEIQHLYVTPENFTPDGKWIIGESTEVKNYYIGCGMNGNSALGAGGLGKVLANWVIYGESSSHLHAFDIKRFMEFHNNKKFLRERVKEIAGRHYALLYPLQSEFRLARKLRCSPLYTVQESAGAVFGERMGFERALYFDSYQKVESGNSAIMNPPKFGKPDWFEFVKDEYLTCRKGVGVLDLSSLTKTEIWSAGSEVVDFLQYLCSNDVNIPVGSIIQTGMQNERGGFENDCVIIRRAENYYLIISPTIQHTRVKDWISRHIPLDGSVSFSDVTSMYTVLNVVGPKSKELMTELTNTDMTIHPFTYKEVNVGYASGIMVMGFTNTGEPGYSLYMPSEYALHIYDRLMATGVDYGLRNVGYFALRYLRIEKFIPFMAEEMDNNTTPYEVNRGYKVKLEKDYFLGKSALMKQHEKGLTRRLVHFTVDNHDLENDVWPWGKESILRNGVNVGMTTSAGYGFTLNSLVCMGFVHHHEHQAGEPMIVTNEYITDKGAQFEIVIAGKKFPLRPSLHPPIIPVSLDAMNQRYIPKARQNILSAKN</sequence>
<dbReference type="Gene3D" id="3.30.1360.120">
    <property type="entry name" value="Probable tRNA modification gtpase trme, domain 1"/>
    <property type="match status" value="1"/>
</dbReference>
<dbReference type="AlphaFoldDB" id="A0A4D5RB29"/>
<dbReference type="InterPro" id="IPR027266">
    <property type="entry name" value="TrmE/GcvT-like"/>
</dbReference>
<dbReference type="SUPFAM" id="SSF101790">
    <property type="entry name" value="Aminomethyltransferase beta-barrel domain"/>
    <property type="match status" value="1"/>
</dbReference>
<evidence type="ECO:0000259" key="5">
    <source>
        <dbReference type="Pfam" id="PF16350"/>
    </source>
</evidence>
<feature type="domain" description="FAD dependent oxidoreductase central" evidence="5">
    <location>
        <begin position="411"/>
        <end position="466"/>
    </location>
</feature>
<reference evidence="6" key="1">
    <citation type="journal article" date="2018" name="Toxicon">
        <title>Venom-gland transcriptomics and venom proteomics of the giant Florida blue centipede, Scolopendra viridis.</title>
        <authorList>
            <person name="Ward M.J."/>
            <person name="Rokyta D.R."/>
        </authorList>
    </citation>
    <scope>NUCLEOTIDE SEQUENCE</scope>
    <source>
        <tissue evidence="6">Venom gland</tissue>
    </source>
</reference>
<dbReference type="InterPro" id="IPR029043">
    <property type="entry name" value="GcvT/YgfZ_C"/>
</dbReference>
<feature type="domain" description="FAD dependent oxidoreductase" evidence="2">
    <location>
        <begin position="49"/>
        <end position="407"/>
    </location>
</feature>
<dbReference type="Pfam" id="PF16350">
    <property type="entry name" value="FAO_M"/>
    <property type="match status" value="1"/>
</dbReference>
<dbReference type="InterPro" id="IPR032503">
    <property type="entry name" value="FAO_M"/>
</dbReference>
<evidence type="ECO:0000256" key="1">
    <source>
        <dbReference type="ARBA" id="ARBA00008609"/>
    </source>
</evidence>
<dbReference type="PANTHER" id="PTHR43757:SF15">
    <property type="entry name" value="PYRUVATE DEHYDROGENASE PHOSPHATASE REGULATORY SUBUNIT, MITOCHONDRIAL-LIKE"/>
    <property type="match status" value="1"/>
</dbReference>
<evidence type="ECO:0000259" key="3">
    <source>
        <dbReference type="Pfam" id="PF01571"/>
    </source>
</evidence>
<comment type="similarity">
    <text evidence="1">Belongs to the GcvT family.</text>
</comment>
<dbReference type="PANTHER" id="PTHR43757">
    <property type="entry name" value="AMINOMETHYLTRANSFERASE"/>
    <property type="match status" value="1"/>
</dbReference>
<dbReference type="Gene3D" id="3.30.9.10">
    <property type="entry name" value="D-Amino Acid Oxidase, subunit A, domain 2"/>
    <property type="match status" value="1"/>
</dbReference>
<feature type="domain" description="GCVT N-terminal" evidence="3">
    <location>
        <begin position="468"/>
        <end position="751"/>
    </location>
</feature>
<dbReference type="FunFam" id="3.30.70.1400:FF:000003">
    <property type="entry name" value="Pyruvate dehydrogenase phosphatase regulatory subunit"/>
    <property type="match status" value="1"/>
</dbReference>
<dbReference type="Gene3D" id="3.30.70.1400">
    <property type="entry name" value="Aminomethyltransferase beta-barrel domains"/>
    <property type="match status" value="1"/>
</dbReference>
<dbReference type="GO" id="GO:0005739">
    <property type="term" value="C:mitochondrion"/>
    <property type="evidence" value="ECO:0007669"/>
    <property type="project" value="TreeGrafter"/>
</dbReference>
<dbReference type="InterPro" id="IPR006222">
    <property type="entry name" value="GCVT_N"/>
</dbReference>
<dbReference type="EMBL" id="GGNE01000457">
    <property type="protein sequence ID" value="MIC88998.1"/>
    <property type="molecule type" value="Transcribed_RNA"/>
</dbReference>
<keyword evidence="6" id="KW-0670">Pyruvate</keyword>
<dbReference type="Pfam" id="PF01571">
    <property type="entry name" value="GCV_T"/>
    <property type="match status" value="1"/>
</dbReference>
<dbReference type="InterPro" id="IPR006076">
    <property type="entry name" value="FAD-dep_OxRdtase"/>
</dbReference>
<dbReference type="InterPro" id="IPR028896">
    <property type="entry name" value="GcvT/YgfZ/DmdA"/>
</dbReference>
<evidence type="ECO:0000313" key="6">
    <source>
        <dbReference type="EMBL" id="MIC88998.1"/>
    </source>
</evidence>
<dbReference type="Gene3D" id="3.50.50.60">
    <property type="entry name" value="FAD/NAD(P)-binding domain"/>
    <property type="match status" value="1"/>
</dbReference>
<dbReference type="InterPro" id="IPR013977">
    <property type="entry name" value="GcvT_C"/>
</dbReference>
<dbReference type="SUPFAM" id="SSF51905">
    <property type="entry name" value="FAD/NAD(P)-binding domain"/>
    <property type="match status" value="1"/>
</dbReference>
<evidence type="ECO:0000259" key="2">
    <source>
        <dbReference type="Pfam" id="PF01266"/>
    </source>
</evidence>
<dbReference type="Pfam" id="PF01266">
    <property type="entry name" value="DAO"/>
    <property type="match status" value="1"/>
</dbReference>
<dbReference type="SUPFAM" id="SSF54373">
    <property type="entry name" value="FAD-linked reductases, C-terminal domain"/>
    <property type="match status" value="1"/>
</dbReference>
<protein>
    <submittedName>
        <fullName evidence="6">Pyruvate dehydrogenase phosphatase regulatory subunit, mitochondrial</fullName>
    </submittedName>
</protein>
<dbReference type="InterPro" id="IPR036188">
    <property type="entry name" value="FAD/NAD-bd_sf"/>
</dbReference>
<proteinExistence type="inferred from homology"/>
<accession>A0A4D5RB29</accession>
<dbReference type="SUPFAM" id="SSF103025">
    <property type="entry name" value="Folate-binding domain"/>
    <property type="match status" value="1"/>
</dbReference>
<organism evidence="6">
    <name type="scientific">Scolopendra viridis</name>
    <name type="common">Giant centipede</name>
    <dbReference type="NCBI Taxonomy" id="118503"/>
    <lineage>
        <taxon>Eukaryota</taxon>
        <taxon>Metazoa</taxon>
        <taxon>Ecdysozoa</taxon>
        <taxon>Arthropoda</taxon>
        <taxon>Myriapoda</taxon>
        <taxon>Chilopoda</taxon>
        <taxon>Pleurostigmophora</taxon>
        <taxon>Scolopendromorpha</taxon>
        <taxon>Scolopendridae</taxon>
        <taxon>Scolopendra</taxon>
    </lineage>
</organism>
<dbReference type="Gene3D" id="2.40.30.110">
    <property type="entry name" value="Aminomethyltransferase beta-barrel domains"/>
    <property type="match status" value="1"/>
</dbReference>
<dbReference type="Pfam" id="PF08669">
    <property type="entry name" value="GCV_T_C"/>
    <property type="match status" value="1"/>
</dbReference>
<name>A0A4D5RB29_SCOVI</name>
<feature type="domain" description="Aminomethyltransferase C-terminal" evidence="4">
    <location>
        <begin position="770"/>
        <end position="864"/>
    </location>
</feature>